<dbReference type="Proteomes" id="UP001500454">
    <property type="component" value="Unassembled WGS sequence"/>
</dbReference>
<dbReference type="NCBIfam" id="TIGR04183">
    <property type="entry name" value="Por_Secre_tail"/>
    <property type="match status" value="1"/>
</dbReference>
<feature type="signal peptide" evidence="1">
    <location>
        <begin position="1"/>
        <end position="33"/>
    </location>
</feature>
<dbReference type="Pfam" id="PF18962">
    <property type="entry name" value="Por_Secre_tail"/>
    <property type="match status" value="1"/>
</dbReference>
<evidence type="ECO:0000313" key="4">
    <source>
        <dbReference type="Proteomes" id="UP001500454"/>
    </source>
</evidence>
<comment type="caution">
    <text evidence="3">The sequence shown here is derived from an EMBL/GenBank/DDBJ whole genome shotgun (WGS) entry which is preliminary data.</text>
</comment>
<gene>
    <name evidence="3" type="ORF">GCM10023186_21000</name>
</gene>
<feature type="chain" id="PRO_5046022768" description="Secretion system C-terminal sorting domain-containing protein" evidence="1">
    <location>
        <begin position="34"/>
        <end position="354"/>
    </location>
</feature>
<accession>A0ABP8IZ96</accession>
<proteinExistence type="predicted"/>
<protein>
    <recommendedName>
        <fullName evidence="2">Secretion system C-terminal sorting domain-containing protein</fullName>
    </recommendedName>
</protein>
<sequence>MNQFVLSRLGRQFSVAFAAAVVSGLCFGTQAHAQTPTPVYKLWSLRVNAQDSAAVRSANVTASPVTLKRFVVSDNQPIQDGATLRAAVPPYSAKFGQAFAPLPNGSGWGTAAGGPGGTVRRTFYEQFTVTAATGATVRVDSLIATSSFMLTSSGANLAVAYSRSNFASDSTVITGGKGPLGPVGGGFPATATLPADGPAPIPLTQVNTTTGNVSTYRLALAGASGVTINAGQTLTIRMYFSCSSTGVARYALLKDVLVKSLQPVVASSKGSSKAVAGLEVFPNPAQDKFVVNHASLRNEARINVYSVTGQQVASFVAKPNTNQTSVSAAGLTQGVYVVEYASDNARITSRLIKE</sequence>
<keyword evidence="4" id="KW-1185">Reference proteome</keyword>
<dbReference type="RefSeq" id="WP_345223959.1">
    <property type="nucleotide sequence ID" value="NZ_BAABHA010000004.1"/>
</dbReference>
<feature type="domain" description="Secretion system C-terminal sorting" evidence="2">
    <location>
        <begin position="280"/>
        <end position="352"/>
    </location>
</feature>
<dbReference type="InterPro" id="IPR026444">
    <property type="entry name" value="Secre_tail"/>
</dbReference>
<name>A0ABP8IZ96_9BACT</name>
<evidence type="ECO:0000313" key="3">
    <source>
        <dbReference type="EMBL" id="GAA4381487.1"/>
    </source>
</evidence>
<dbReference type="EMBL" id="BAABHA010000004">
    <property type="protein sequence ID" value="GAA4381487.1"/>
    <property type="molecule type" value="Genomic_DNA"/>
</dbReference>
<organism evidence="3 4">
    <name type="scientific">Hymenobacter koreensis</name>
    <dbReference type="NCBI Taxonomy" id="1084523"/>
    <lineage>
        <taxon>Bacteria</taxon>
        <taxon>Pseudomonadati</taxon>
        <taxon>Bacteroidota</taxon>
        <taxon>Cytophagia</taxon>
        <taxon>Cytophagales</taxon>
        <taxon>Hymenobacteraceae</taxon>
        <taxon>Hymenobacter</taxon>
    </lineage>
</organism>
<reference evidence="4" key="1">
    <citation type="journal article" date="2019" name="Int. J. Syst. Evol. Microbiol.">
        <title>The Global Catalogue of Microorganisms (GCM) 10K type strain sequencing project: providing services to taxonomists for standard genome sequencing and annotation.</title>
        <authorList>
            <consortium name="The Broad Institute Genomics Platform"/>
            <consortium name="The Broad Institute Genome Sequencing Center for Infectious Disease"/>
            <person name="Wu L."/>
            <person name="Ma J."/>
        </authorList>
    </citation>
    <scope>NUCLEOTIDE SEQUENCE [LARGE SCALE GENOMIC DNA]</scope>
    <source>
        <strain evidence="4">JCM 17924</strain>
    </source>
</reference>
<evidence type="ECO:0000259" key="2">
    <source>
        <dbReference type="Pfam" id="PF18962"/>
    </source>
</evidence>
<evidence type="ECO:0000256" key="1">
    <source>
        <dbReference type="SAM" id="SignalP"/>
    </source>
</evidence>
<keyword evidence="1" id="KW-0732">Signal</keyword>